<evidence type="ECO:0000313" key="3">
    <source>
        <dbReference type="Proteomes" id="UP000232424"/>
    </source>
</evidence>
<dbReference type="RefSeq" id="YP_009505510.1">
    <property type="nucleotide sequence ID" value="NC_038282.1"/>
</dbReference>
<keyword evidence="1" id="KW-0472">Membrane</keyword>
<keyword evidence="3" id="KW-1185">Reference proteome</keyword>
<protein>
    <submittedName>
        <fullName evidence="2">U3 protein</fullName>
    </submittedName>
</protein>
<name>A0A0C5BVK9_9RHAB</name>
<dbReference type="KEGG" id="vg:37616348"/>
<organism evidence="2 3">
    <name type="scientific">Ekpoma virus 1</name>
    <dbReference type="NCBI Taxonomy" id="1987020"/>
    <lineage>
        <taxon>Viruses</taxon>
        <taxon>Riboviria</taxon>
        <taxon>Orthornavirae</taxon>
        <taxon>Negarnaviricota</taxon>
        <taxon>Haploviricotina</taxon>
        <taxon>Monjiviricetes</taxon>
        <taxon>Mononegavirales</taxon>
        <taxon>Rhabdoviridae</taxon>
        <taxon>Alpharhabdovirinae</taxon>
        <taxon>Tibrovirus</taxon>
        <taxon>Tibrovirus alphaekpoma</taxon>
    </lineage>
</organism>
<dbReference type="GeneID" id="37616348"/>
<accession>A0A0C5BVK9</accession>
<evidence type="ECO:0000256" key="1">
    <source>
        <dbReference type="SAM" id="Phobius"/>
    </source>
</evidence>
<evidence type="ECO:0000313" key="2">
    <source>
        <dbReference type="EMBL" id="AJN08916.1"/>
    </source>
</evidence>
<sequence>MEKAILTELSSFLSSIRAFFISLSPYLNLILAMAFMYCLAYLISSITNLLSQLYQACRKTLSTTLTLISRIKDLLKKKNKTQSKISELLNEM</sequence>
<dbReference type="EMBL" id="KP324827">
    <property type="protein sequence ID" value="AJN08916.1"/>
    <property type="molecule type" value="Viral_cRNA"/>
</dbReference>
<keyword evidence="1" id="KW-0812">Transmembrane</keyword>
<reference evidence="2 3" key="1">
    <citation type="journal article" date="2015" name="PLoS Negl. Trop. Dis.">
        <title>Discovery of novel rhabdoviruses in the blood of healthy individuals from west Africa.</title>
        <authorList>
            <person name="Stremlau M.H."/>
            <person name="Andersen K.G."/>
            <person name="Folarin O.A."/>
            <person name="Grove J.N."/>
            <person name="Odia I."/>
            <person name="Ehiane P.E."/>
            <person name="Omoniwa O."/>
            <person name="Omoregie O."/>
            <person name="Jiang P.P."/>
            <person name="Yozwiak N.L."/>
            <person name="Matranga C.B."/>
            <person name="Yang X."/>
            <person name="Gire S.K."/>
            <person name="Winnicki S."/>
            <person name="Tariyal R."/>
            <person name="Schaffner S.F."/>
            <person name="Okokhere P.O."/>
            <person name="Okogbenin S."/>
            <person name="Akpede G.O."/>
            <person name="Asogun D.A."/>
            <person name="Agbonlahor D.E."/>
            <person name="Walker P.J."/>
            <person name="Tesh R.B."/>
            <person name="Levin J.Z."/>
            <person name="Garry R.F."/>
            <person name="Sabeti P.C."/>
            <person name="Happi C.T."/>
        </authorList>
    </citation>
    <scope>NUCLEOTIDE SEQUENCE [LARGE SCALE GENOMIC DNA]</scope>
    <source>
        <strain evidence="2">EKV-1</strain>
    </source>
</reference>
<keyword evidence="1" id="KW-1133">Transmembrane helix</keyword>
<dbReference type="Proteomes" id="UP000232424">
    <property type="component" value="Segment"/>
</dbReference>
<proteinExistence type="predicted"/>
<feature type="transmembrane region" description="Helical" evidence="1">
    <location>
        <begin position="28"/>
        <end position="50"/>
    </location>
</feature>